<feature type="domain" description="Ig-like" evidence="4">
    <location>
        <begin position="8"/>
        <end position="118"/>
    </location>
</feature>
<protein>
    <recommendedName>
        <fullName evidence="4">Ig-like domain-containing protein</fullName>
    </recommendedName>
</protein>
<dbReference type="SMART" id="SM00406">
    <property type="entry name" value="IGv"/>
    <property type="match status" value="1"/>
</dbReference>
<dbReference type="Pfam" id="PF07686">
    <property type="entry name" value="V-set"/>
    <property type="match status" value="1"/>
</dbReference>
<keyword evidence="1" id="KW-0391">Immunity</keyword>
<sequence>QSCGMSWPAGSVGLQEAGGGQRAPGDSVTLSCRGSGFTFEDYYIFWFRQAPGGSPEWVSYISGPWGSTKEYGAAVMGRAEISRDNSRSEAYLSLRPLQAQDSARYFCAIPRRQEMQMSFNTNRARQRLP</sequence>
<dbReference type="SUPFAM" id="SSF48726">
    <property type="entry name" value="Immunoglobulin"/>
    <property type="match status" value="1"/>
</dbReference>
<accession>A0A8C5IVD1</accession>
<dbReference type="GO" id="GO:0002250">
    <property type="term" value="P:adaptive immune response"/>
    <property type="evidence" value="ECO:0007669"/>
    <property type="project" value="UniProtKB-KW"/>
</dbReference>
<dbReference type="InterPro" id="IPR013783">
    <property type="entry name" value="Ig-like_fold"/>
</dbReference>
<evidence type="ECO:0000259" key="4">
    <source>
        <dbReference type="PROSITE" id="PS50835"/>
    </source>
</evidence>
<dbReference type="GO" id="GO:0005576">
    <property type="term" value="C:extracellular region"/>
    <property type="evidence" value="ECO:0007669"/>
    <property type="project" value="UniProtKB-ARBA"/>
</dbReference>
<name>A0A8C5IVD1_JUNHY</name>
<dbReference type="AlphaFoldDB" id="A0A8C5IVD1"/>
<reference evidence="5" key="1">
    <citation type="submission" date="2025-08" db="UniProtKB">
        <authorList>
            <consortium name="Ensembl"/>
        </authorList>
    </citation>
    <scope>IDENTIFICATION</scope>
</reference>
<dbReference type="InterPro" id="IPR036179">
    <property type="entry name" value="Ig-like_dom_sf"/>
</dbReference>
<organism evidence="5 6">
    <name type="scientific">Junco hyemalis</name>
    <name type="common">Dark-eyed junco</name>
    <dbReference type="NCBI Taxonomy" id="40217"/>
    <lineage>
        <taxon>Eukaryota</taxon>
        <taxon>Metazoa</taxon>
        <taxon>Chordata</taxon>
        <taxon>Craniata</taxon>
        <taxon>Vertebrata</taxon>
        <taxon>Euteleostomi</taxon>
        <taxon>Archelosauria</taxon>
        <taxon>Archosauria</taxon>
        <taxon>Dinosauria</taxon>
        <taxon>Saurischia</taxon>
        <taxon>Theropoda</taxon>
        <taxon>Coelurosauria</taxon>
        <taxon>Aves</taxon>
        <taxon>Neognathae</taxon>
        <taxon>Neoaves</taxon>
        <taxon>Telluraves</taxon>
        <taxon>Australaves</taxon>
        <taxon>Passeriformes</taxon>
        <taxon>Passerellidae</taxon>
        <taxon>Junco</taxon>
    </lineage>
</organism>
<evidence type="ECO:0000256" key="3">
    <source>
        <dbReference type="ARBA" id="ARBA00043265"/>
    </source>
</evidence>
<evidence type="ECO:0000256" key="1">
    <source>
        <dbReference type="ARBA" id="ARBA00022859"/>
    </source>
</evidence>
<dbReference type="SMART" id="SM00409">
    <property type="entry name" value="IG"/>
    <property type="match status" value="1"/>
</dbReference>
<dbReference type="Gene3D" id="2.60.40.10">
    <property type="entry name" value="Immunoglobulins"/>
    <property type="match status" value="1"/>
</dbReference>
<dbReference type="Ensembl" id="ENSJHYT00000011961.1">
    <property type="protein sequence ID" value="ENSJHYP00000009873.1"/>
    <property type="gene ID" value="ENSJHYG00000007769.1"/>
</dbReference>
<dbReference type="PROSITE" id="PS50835">
    <property type="entry name" value="IG_LIKE"/>
    <property type="match status" value="1"/>
</dbReference>
<dbReference type="PANTHER" id="PTHR23266">
    <property type="entry name" value="IMMUNOGLOBULIN HEAVY CHAIN"/>
    <property type="match status" value="1"/>
</dbReference>
<dbReference type="InterPro" id="IPR007110">
    <property type="entry name" value="Ig-like_dom"/>
</dbReference>
<dbReference type="GO" id="GO:0019814">
    <property type="term" value="C:immunoglobulin complex"/>
    <property type="evidence" value="ECO:0007669"/>
    <property type="project" value="UniProtKB-KW"/>
</dbReference>
<reference evidence="5" key="2">
    <citation type="submission" date="2025-09" db="UniProtKB">
        <authorList>
            <consortium name="Ensembl"/>
        </authorList>
    </citation>
    <scope>IDENTIFICATION</scope>
</reference>
<evidence type="ECO:0000313" key="5">
    <source>
        <dbReference type="Ensembl" id="ENSJHYP00000009873.1"/>
    </source>
</evidence>
<dbReference type="Proteomes" id="UP000694408">
    <property type="component" value="Unplaced"/>
</dbReference>
<keyword evidence="3" id="KW-1280">Immunoglobulin</keyword>
<keyword evidence="2" id="KW-1064">Adaptive immunity</keyword>
<proteinExistence type="predicted"/>
<dbReference type="InterPro" id="IPR050199">
    <property type="entry name" value="IgHV"/>
</dbReference>
<dbReference type="InterPro" id="IPR003599">
    <property type="entry name" value="Ig_sub"/>
</dbReference>
<keyword evidence="6" id="KW-1185">Reference proteome</keyword>
<evidence type="ECO:0000313" key="6">
    <source>
        <dbReference type="Proteomes" id="UP000694408"/>
    </source>
</evidence>
<dbReference type="OMA" id="IPRRQEM"/>
<dbReference type="InterPro" id="IPR013106">
    <property type="entry name" value="Ig_V-set"/>
</dbReference>
<evidence type="ECO:0000256" key="2">
    <source>
        <dbReference type="ARBA" id="ARBA00023130"/>
    </source>
</evidence>